<dbReference type="PANTHER" id="PTHR13235:SF2">
    <property type="entry name" value="SINGLE-STRAND SELECTIVE MONOFUNCTIONAL URACIL DNA GLYCOSYLASE"/>
    <property type="match status" value="1"/>
</dbReference>
<proteinExistence type="inferred from homology"/>
<keyword evidence="5" id="KW-0238">DNA-binding</keyword>
<reference evidence="9" key="1">
    <citation type="submission" date="2021-03" db="EMBL/GenBank/DDBJ databases">
        <title>Chromosome level genome of the anhydrobiotic midge Polypedilum vanderplanki.</title>
        <authorList>
            <person name="Yoshida Y."/>
            <person name="Kikawada T."/>
            <person name="Gusev O."/>
        </authorList>
    </citation>
    <scope>NUCLEOTIDE SEQUENCE</scope>
    <source>
        <strain evidence="9">NIAS01</strain>
        <tissue evidence="9">Whole body or cell culture</tissue>
    </source>
</reference>
<dbReference type="InterPro" id="IPR039134">
    <property type="entry name" value="SMUG1"/>
</dbReference>
<dbReference type="GO" id="GO:0017065">
    <property type="term" value="F:single-strand selective uracil DNA N-glycosylase activity"/>
    <property type="evidence" value="ECO:0007669"/>
    <property type="project" value="InterPro"/>
</dbReference>
<comment type="caution">
    <text evidence="9">The sequence shown here is derived from an EMBL/GenBank/DDBJ whole genome shotgun (WGS) entry which is preliminary data.</text>
</comment>
<evidence type="ECO:0000256" key="3">
    <source>
        <dbReference type="ARBA" id="ARBA00022763"/>
    </source>
</evidence>
<accession>A0A9J6C1J3</accession>
<keyword evidence="7" id="KW-0539">Nucleus</keyword>
<evidence type="ECO:0000256" key="1">
    <source>
        <dbReference type="ARBA" id="ARBA00004123"/>
    </source>
</evidence>
<evidence type="ECO:0000256" key="5">
    <source>
        <dbReference type="ARBA" id="ARBA00023125"/>
    </source>
</evidence>
<dbReference type="InterPro" id="IPR036895">
    <property type="entry name" value="Uracil-DNA_glycosylase-like_sf"/>
</dbReference>
<dbReference type="InterPro" id="IPR005122">
    <property type="entry name" value="Uracil-DNA_glycosylase-like"/>
</dbReference>
<gene>
    <name evidence="9" type="ORF">PVAND_005637</name>
</gene>
<dbReference type="Proteomes" id="UP001107558">
    <property type="component" value="Chromosome 2"/>
</dbReference>
<dbReference type="EMBL" id="JADBJN010000002">
    <property type="protein sequence ID" value="KAG5675760.1"/>
    <property type="molecule type" value="Genomic_DNA"/>
</dbReference>
<evidence type="ECO:0000256" key="6">
    <source>
        <dbReference type="ARBA" id="ARBA00023204"/>
    </source>
</evidence>
<dbReference type="SUPFAM" id="SSF52141">
    <property type="entry name" value="Uracil-DNA glycosylase-like"/>
    <property type="match status" value="1"/>
</dbReference>
<dbReference type="AlphaFoldDB" id="A0A9J6C1J3"/>
<dbReference type="PANTHER" id="PTHR13235">
    <property type="entry name" value="SINGLE-STRAND SELECTIVE MONOFUNCTIONAL URACIL DNA GLYCOSYLASE"/>
    <property type="match status" value="1"/>
</dbReference>
<evidence type="ECO:0000313" key="10">
    <source>
        <dbReference type="Proteomes" id="UP001107558"/>
    </source>
</evidence>
<comment type="similarity">
    <text evidence="2">Belongs to the uracil-DNA glycosylase (UDG) superfamily. SMUG1 family.</text>
</comment>
<name>A0A9J6C1J3_POLVA</name>
<keyword evidence="6" id="KW-0234">DNA repair</keyword>
<dbReference type="Pfam" id="PF03167">
    <property type="entry name" value="UDG"/>
    <property type="match status" value="1"/>
</dbReference>
<keyword evidence="10" id="KW-1185">Reference proteome</keyword>
<evidence type="ECO:0000313" key="9">
    <source>
        <dbReference type="EMBL" id="KAG5675760.1"/>
    </source>
</evidence>
<organism evidence="9 10">
    <name type="scientific">Polypedilum vanderplanki</name>
    <name type="common">Sleeping chironomid midge</name>
    <dbReference type="NCBI Taxonomy" id="319348"/>
    <lineage>
        <taxon>Eukaryota</taxon>
        <taxon>Metazoa</taxon>
        <taxon>Ecdysozoa</taxon>
        <taxon>Arthropoda</taxon>
        <taxon>Hexapoda</taxon>
        <taxon>Insecta</taxon>
        <taxon>Pterygota</taxon>
        <taxon>Neoptera</taxon>
        <taxon>Endopterygota</taxon>
        <taxon>Diptera</taxon>
        <taxon>Nematocera</taxon>
        <taxon>Chironomoidea</taxon>
        <taxon>Chironomidae</taxon>
        <taxon>Chironominae</taxon>
        <taxon>Polypedilum</taxon>
        <taxon>Polypedilum</taxon>
    </lineage>
</organism>
<evidence type="ECO:0000259" key="8">
    <source>
        <dbReference type="Pfam" id="PF03167"/>
    </source>
</evidence>
<dbReference type="GO" id="GO:0005634">
    <property type="term" value="C:nucleus"/>
    <property type="evidence" value="ECO:0007669"/>
    <property type="project" value="UniProtKB-SubCell"/>
</dbReference>
<dbReference type="OrthoDB" id="408702at2759"/>
<comment type="subcellular location">
    <subcellularLocation>
        <location evidence="1">Nucleus</location>
    </subcellularLocation>
</comment>
<keyword evidence="3" id="KW-0227">DNA damage</keyword>
<dbReference type="GO" id="GO:0006284">
    <property type="term" value="P:base-excision repair"/>
    <property type="evidence" value="ECO:0007669"/>
    <property type="project" value="InterPro"/>
</dbReference>
<dbReference type="Gene3D" id="3.40.470.10">
    <property type="entry name" value="Uracil-DNA glycosylase-like domain"/>
    <property type="match status" value="1"/>
</dbReference>
<sequence length="150" mass="17649">MKPIEGLECKRKEQSGKRFWGLMEELCGEPENFFRHCFMYNICPFAFLNKNGRNITPPELKGECKSALNKICLNYLSKSIKIFKPKIIIAIGSYANQKLNDLRKKSLISESIDYKLLPHPSPRAFHNNDWVDRARKWMLENDMLKYFKAE</sequence>
<dbReference type="GO" id="GO:0003677">
    <property type="term" value="F:DNA binding"/>
    <property type="evidence" value="ECO:0007669"/>
    <property type="project" value="UniProtKB-KW"/>
</dbReference>
<evidence type="ECO:0000256" key="2">
    <source>
        <dbReference type="ARBA" id="ARBA00007889"/>
    </source>
</evidence>
<dbReference type="GO" id="GO:0000703">
    <property type="term" value="F:oxidized pyrimidine nucleobase lesion DNA N-glycosylase activity"/>
    <property type="evidence" value="ECO:0007669"/>
    <property type="project" value="TreeGrafter"/>
</dbReference>
<feature type="domain" description="Uracil-DNA glycosylase-like" evidence="8">
    <location>
        <begin position="14"/>
        <end position="129"/>
    </location>
</feature>
<protein>
    <recommendedName>
        <fullName evidence="8">Uracil-DNA glycosylase-like domain-containing protein</fullName>
    </recommendedName>
</protein>
<evidence type="ECO:0000256" key="4">
    <source>
        <dbReference type="ARBA" id="ARBA00022801"/>
    </source>
</evidence>
<keyword evidence="4" id="KW-0378">Hydrolase</keyword>
<evidence type="ECO:0000256" key="7">
    <source>
        <dbReference type="ARBA" id="ARBA00023242"/>
    </source>
</evidence>